<dbReference type="GO" id="GO:0008270">
    <property type="term" value="F:zinc ion binding"/>
    <property type="evidence" value="ECO:0007669"/>
    <property type="project" value="UniProtKB-KW"/>
</dbReference>
<name>V5GZS8_ANOGL</name>
<keyword evidence="3" id="KW-0862">Zinc</keyword>
<dbReference type="PROSITE" id="PS50950">
    <property type="entry name" value="ZF_THAP"/>
    <property type="match status" value="1"/>
</dbReference>
<dbReference type="GO" id="GO:0003677">
    <property type="term" value="F:DNA binding"/>
    <property type="evidence" value="ECO:0007669"/>
    <property type="project" value="UniProtKB-UniRule"/>
</dbReference>
<protein>
    <recommendedName>
        <fullName evidence="6">THAP-type domain-containing protein</fullName>
    </recommendedName>
</protein>
<keyword evidence="1" id="KW-0479">Metal-binding</keyword>
<dbReference type="SMART" id="SM00980">
    <property type="entry name" value="THAP"/>
    <property type="match status" value="1"/>
</dbReference>
<dbReference type="Pfam" id="PF05485">
    <property type="entry name" value="THAP"/>
    <property type="match status" value="1"/>
</dbReference>
<dbReference type="InterPro" id="IPR006612">
    <property type="entry name" value="THAP_Znf"/>
</dbReference>
<evidence type="ECO:0000256" key="5">
    <source>
        <dbReference type="PROSITE-ProRule" id="PRU00309"/>
    </source>
</evidence>
<reference evidence="7" key="1">
    <citation type="submission" date="2013-07" db="EMBL/GenBank/DDBJ databases">
        <title>Midgut Transcriptome Profiling of Anoplphora glabripennis, a Lignocellulose Degrading, Wood-Boring Cerambycid.</title>
        <authorList>
            <person name="Scully E.D."/>
            <person name="Hoover K."/>
            <person name="Carlson J.E."/>
            <person name="Tien M."/>
            <person name="Geib S.M."/>
        </authorList>
    </citation>
    <scope>NUCLEOTIDE SEQUENCE</scope>
</reference>
<evidence type="ECO:0000256" key="1">
    <source>
        <dbReference type="ARBA" id="ARBA00022723"/>
    </source>
</evidence>
<evidence type="ECO:0000256" key="4">
    <source>
        <dbReference type="ARBA" id="ARBA00023125"/>
    </source>
</evidence>
<feature type="domain" description="THAP-type" evidence="6">
    <location>
        <begin position="1"/>
        <end position="91"/>
    </location>
</feature>
<organism evidence="7">
    <name type="scientific">Anoplophora glabripennis</name>
    <name type="common">Asian longhorn beetle</name>
    <name type="synonym">Anoplophora nobilis</name>
    <dbReference type="NCBI Taxonomy" id="217634"/>
    <lineage>
        <taxon>Eukaryota</taxon>
        <taxon>Metazoa</taxon>
        <taxon>Ecdysozoa</taxon>
        <taxon>Arthropoda</taxon>
        <taxon>Hexapoda</taxon>
        <taxon>Insecta</taxon>
        <taxon>Pterygota</taxon>
        <taxon>Neoptera</taxon>
        <taxon>Endopterygota</taxon>
        <taxon>Coleoptera</taxon>
        <taxon>Polyphaga</taxon>
        <taxon>Cucujiformia</taxon>
        <taxon>Chrysomeloidea</taxon>
        <taxon>Cerambycidae</taxon>
        <taxon>Lamiinae</taxon>
        <taxon>Lamiini</taxon>
        <taxon>Anoplophora</taxon>
    </lineage>
</organism>
<evidence type="ECO:0000313" key="7">
    <source>
        <dbReference type="EMBL" id="JAB67432.1"/>
    </source>
</evidence>
<evidence type="ECO:0000259" key="6">
    <source>
        <dbReference type="PROSITE" id="PS50950"/>
    </source>
</evidence>
<keyword evidence="4 5" id="KW-0238">DNA-binding</keyword>
<evidence type="ECO:0000256" key="2">
    <source>
        <dbReference type="ARBA" id="ARBA00022771"/>
    </source>
</evidence>
<dbReference type="EMBL" id="GALX01001034">
    <property type="protein sequence ID" value="JAB67432.1"/>
    <property type="molecule type" value="Transcribed_RNA"/>
</dbReference>
<keyword evidence="2 5" id="KW-0863">Zinc-finger</keyword>
<sequence length="297" mass="34288">MAPTNRRCAVLNCKRPHKEGSLFRPPHPNKYWDLFLLWVKATGNPKYAQMDAKECHKKMLICEVHFSSEELIVLRNRVKRCIPSKNLPDPIEVQLGIDTDAAPASAVTFCAIEKENILTPKRQATAILEGISPKRPFLDMTNKEPLASTSQTYECSPMTVTSECRSVIRSPIIPPTRLKNLSPKALQLYNQVNYLKRKGRRLNQSKASLKKRLLEARKVIHSQNIQKLTENLTPFQKRFFACQLRNVRLKRKARRFTLEEKLDSLLLWKTSPSTYRNLNRLGFNLPTSVTLRKLLRQ</sequence>
<feature type="non-terminal residue" evidence="7">
    <location>
        <position position="297"/>
    </location>
</feature>
<dbReference type="SUPFAM" id="SSF57716">
    <property type="entry name" value="Glucocorticoid receptor-like (DNA-binding domain)"/>
    <property type="match status" value="1"/>
</dbReference>
<proteinExistence type="predicted"/>
<accession>V5GZS8</accession>
<dbReference type="AlphaFoldDB" id="V5GZS8"/>
<evidence type="ECO:0000256" key="3">
    <source>
        <dbReference type="ARBA" id="ARBA00022833"/>
    </source>
</evidence>